<sequence length="104" mass="11517">MKNVIDLAGTFIRVLLNGAQSSATVAAMALPSSPRGEVHISFLYQHRICSCLVEVHPHGHVSLKKVIERNSFARCRYPNGPDGRRERGRPLAETLPECLLQVDI</sequence>
<dbReference type="Proteomes" id="UP000827092">
    <property type="component" value="Unassembled WGS sequence"/>
</dbReference>
<evidence type="ECO:0000313" key="2">
    <source>
        <dbReference type="Proteomes" id="UP000827092"/>
    </source>
</evidence>
<dbReference type="AlphaFoldDB" id="A0AAV6TWL2"/>
<gene>
    <name evidence="1" type="ORF">JTE90_004601</name>
</gene>
<reference evidence="1 2" key="1">
    <citation type="journal article" date="2022" name="Nat. Ecol. Evol.">
        <title>A masculinizing supergene underlies an exaggerated male reproductive morph in a spider.</title>
        <authorList>
            <person name="Hendrickx F."/>
            <person name="De Corte Z."/>
            <person name="Sonet G."/>
            <person name="Van Belleghem S.M."/>
            <person name="Kostlbacher S."/>
            <person name="Vangestel C."/>
        </authorList>
    </citation>
    <scope>NUCLEOTIDE SEQUENCE [LARGE SCALE GENOMIC DNA]</scope>
    <source>
        <strain evidence="1">W744_W776</strain>
    </source>
</reference>
<protein>
    <recommendedName>
        <fullName evidence="3">Secreted protein</fullName>
    </recommendedName>
</protein>
<name>A0AAV6TWL2_9ARAC</name>
<comment type="caution">
    <text evidence="1">The sequence shown here is derived from an EMBL/GenBank/DDBJ whole genome shotgun (WGS) entry which is preliminary data.</text>
</comment>
<proteinExistence type="predicted"/>
<keyword evidence="2" id="KW-1185">Reference proteome</keyword>
<accession>A0AAV6TWL2</accession>
<evidence type="ECO:0000313" key="1">
    <source>
        <dbReference type="EMBL" id="KAG8175741.1"/>
    </source>
</evidence>
<organism evidence="1 2">
    <name type="scientific">Oedothorax gibbosus</name>
    <dbReference type="NCBI Taxonomy" id="931172"/>
    <lineage>
        <taxon>Eukaryota</taxon>
        <taxon>Metazoa</taxon>
        <taxon>Ecdysozoa</taxon>
        <taxon>Arthropoda</taxon>
        <taxon>Chelicerata</taxon>
        <taxon>Arachnida</taxon>
        <taxon>Araneae</taxon>
        <taxon>Araneomorphae</taxon>
        <taxon>Entelegynae</taxon>
        <taxon>Araneoidea</taxon>
        <taxon>Linyphiidae</taxon>
        <taxon>Erigoninae</taxon>
        <taxon>Oedothorax</taxon>
    </lineage>
</organism>
<evidence type="ECO:0008006" key="3">
    <source>
        <dbReference type="Google" id="ProtNLM"/>
    </source>
</evidence>
<dbReference type="EMBL" id="JAFNEN010000953">
    <property type="protein sequence ID" value="KAG8175741.1"/>
    <property type="molecule type" value="Genomic_DNA"/>
</dbReference>